<reference evidence="3 4" key="1">
    <citation type="submission" date="2019-08" db="EMBL/GenBank/DDBJ databases">
        <authorList>
            <person name="Karlyshev A.V."/>
        </authorList>
    </citation>
    <scope>NUCLEOTIDE SEQUENCE [LARGE SCALE GENOMIC DNA]</scope>
    <source>
        <strain evidence="3 4">Alg18-2.2</strain>
    </source>
</reference>
<dbReference type="PANTHER" id="PTHR38109:SF1">
    <property type="entry name" value="PROTEIN YCGL"/>
    <property type="match status" value="1"/>
</dbReference>
<dbReference type="HAMAP" id="MF_01866">
    <property type="entry name" value="UPF0745"/>
    <property type="match status" value="1"/>
</dbReference>
<feature type="domain" description="YcgL" evidence="2">
    <location>
        <begin position="1"/>
        <end position="85"/>
    </location>
</feature>
<dbReference type="PANTHER" id="PTHR38109">
    <property type="entry name" value="PROTEIN YCGL"/>
    <property type="match status" value="1"/>
</dbReference>
<proteinExistence type="inferred from homology"/>
<evidence type="ECO:0000313" key="3">
    <source>
        <dbReference type="EMBL" id="TXK59709.1"/>
    </source>
</evidence>
<dbReference type="RefSeq" id="WP_147892484.1">
    <property type="nucleotide sequence ID" value="NZ_VRTS01000011.1"/>
</dbReference>
<protein>
    <recommendedName>
        <fullName evidence="1">YcgL domain-containing protein FU658_13070</fullName>
    </recommendedName>
</protein>
<dbReference type="EMBL" id="VRTS01000011">
    <property type="protein sequence ID" value="TXK59709.1"/>
    <property type="molecule type" value="Genomic_DNA"/>
</dbReference>
<evidence type="ECO:0000259" key="2">
    <source>
        <dbReference type="PROSITE" id="PS51648"/>
    </source>
</evidence>
<dbReference type="OrthoDB" id="7062382at2"/>
<evidence type="ECO:0000313" key="4">
    <source>
        <dbReference type="Proteomes" id="UP000321248"/>
    </source>
</evidence>
<comment type="caution">
    <text evidence="3">The sequence shown here is derived from an EMBL/GenBank/DDBJ whole genome shotgun (WGS) entry which is preliminary data.</text>
</comment>
<accession>A0A5C8KKS7</accession>
<dbReference type="PROSITE" id="PS51648">
    <property type="entry name" value="YCGL"/>
    <property type="match status" value="1"/>
</dbReference>
<gene>
    <name evidence="3" type="ORF">FU658_13070</name>
</gene>
<dbReference type="InterPro" id="IPR027354">
    <property type="entry name" value="YcgL_dom"/>
</dbReference>
<dbReference type="Pfam" id="PF05166">
    <property type="entry name" value="YcgL"/>
    <property type="match status" value="1"/>
</dbReference>
<name>A0A5C8KKS7_9GAMM</name>
<keyword evidence="4" id="KW-1185">Reference proteome</keyword>
<dbReference type="SUPFAM" id="SSF160191">
    <property type="entry name" value="YcgL-like"/>
    <property type="match status" value="1"/>
</dbReference>
<dbReference type="Gene3D" id="3.10.510.20">
    <property type="entry name" value="YcgL domain"/>
    <property type="match status" value="1"/>
</dbReference>
<dbReference type="AlphaFoldDB" id="A0A5C8KKS7"/>
<evidence type="ECO:0000256" key="1">
    <source>
        <dbReference type="HAMAP-Rule" id="MF_01866"/>
    </source>
</evidence>
<organism evidence="3 4">
    <name type="scientific">Alkalisalibacterium limincola</name>
    <dbReference type="NCBI Taxonomy" id="2699169"/>
    <lineage>
        <taxon>Bacteria</taxon>
        <taxon>Pseudomonadati</taxon>
        <taxon>Pseudomonadota</taxon>
        <taxon>Gammaproteobacteria</taxon>
        <taxon>Lysobacterales</taxon>
        <taxon>Lysobacteraceae</taxon>
        <taxon>Alkalisalibacterium</taxon>
    </lineage>
</organism>
<dbReference type="InterPro" id="IPR038068">
    <property type="entry name" value="YcgL-like_sf"/>
</dbReference>
<sequence>MLAFIYKSVRKDDTYLYLKQRDGFDALPAPLREQLGGLEFVFEVDLSPPRQLARADAAKVRTSLLEAGYYLQLPPRHPDALDERR</sequence>
<dbReference type="Proteomes" id="UP000321248">
    <property type="component" value="Unassembled WGS sequence"/>
</dbReference>